<feature type="domain" description="CN hydrolase" evidence="2">
    <location>
        <begin position="1"/>
        <end position="242"/>
    </location>
</feature>
<accession>A0ABU5XWW8</accession>
<dbReference type="GO" id="GO:0016787">
    <property type="term" value="F:hydrolase activity"/>
    <property type="evidence" value="ECO:0007669"/>
    <property type="project" value="UniProtKB-KW"/>
</dbReference>
<dbReference type="Proteomes" id="UP001298593">
    <property type="component" value="Unassembled WGS sequence"/>
</dbReference>
<evidence type="ECO:0000313" key="4">
    <source>
        <dbReference type="Proteomes" id="UP001298593"/>
    </source>
</evidence>
<dbReference type="PANTHER" id="PTHR23088:SF27">
    <property type="entry name" value="DEAMINATED GLUTATHIONE AMIDASE"/>
    <property type="match status" value="1"/>
</dbReference>
<dbReference type="InterPro" id="IPR001110">
    <property type="entry name" value="UPF0012_CS"/>
</dbReference>
<proteinExistence type="inferred from homology"/>
<dbReference type="PROSITE" id="PS50263">
    <property type="entry name" value="CN_HYDROLASE"/>
    <property type="match status" value="1"/>
</dbReference>
<protein>
    <submittedName>
        <fullName evidence="3">Carbon-nitrogen hydrolase family protein</fullName>
    </submittedName>
</protein>
<evidence type="ECO:0000256" key="1">
    <source>
        <dbReference type="ARBA" id="ARBA00010613"/>
    </source>
</evidence>
<organism evidence="3 4">
    <name type="scientific">[Mycobacterium] nativiensis</name>
    <dbReference type="NCBI Taxonomy" id="2855503"/>
    <lineage>
        <taxon>Bacteria</taxon>
        <taxon>Bacillati</taxon>
        <taxon>Actinomycetota</taxon>
        <taxon>Actinomycetes</taxon>
        <taxon>Mycobacteriales</taxon>
        <taxon>Mycobacteriaceae</taxon>
        <taxon>Mycolicibacter</taxon>
    </lineage>
</organism>
<dbReference type="SUPFAM" id="SSF56317">
    <property type="entry name" value="Carbon-nitrogen hydrolase"/>
    <property type="match status" value="1"/>
</dbReference>
<keyword evidence="3" id="KW-0378">Hydrolase</keyword>
<sequence length="271" mass="27971">MRIACAQILSGTDPAANLQTVADYTDRAAADGAKLVAFPEATMCRFGVPLGPVAEPLDGRWATGVREIAARAGVTVVAGMFTPSGDGRVHNTLLATGPNTDTHYHKIHLYDAFGFTESRTVAPGCDPVVIDVDGVGVGLSTCYDIRFPALYAELADRGAQLITVSASWGAGPGKVRQWELLACARALDSTSYIAAVGQADPGSADSSGAPTGVGHSLVASPWGEALASAGASPQLVVYDIDLEAVTTARRTLAVLSNRADFIQVGKAESRG</sequence>
<reference evidence="3 4" key="1">
    <citation type="submission" date="2023-12" db="EMBL/GenBank/DDBJ databases">
        <title>Description of new species of Mycobacterium terrae complex isolated from sewage at the Sao Paulo Zoological Park Foundation in Brazil.</title>
        <authorList>
            <person name="Romagnoli C.L."/>
            <person name="Conceicao E.C."/>
            <person name="Machado E."/>
            <person name="Barreto L.B.P.F."/>
            <person name="Sharma A."/>
            <person name="Silva N.M."/>
            <person name="Marques L.E."/>
            <person name="Juliana M.A."/>
            <person name="Lourenco M.C.S."/>
            <person name="Digiampietri L.A."/>
            <person name="Suffys P.N."/>
            <person name="Viana-Niero C."/>
        </authorList>
    </citation>
    <scope>NUCLEOTIDE SEQUENCE [LARGE SCALE GENOMIC DNA]</scope>
    <source>
        <strain evidence="3 4">MYC340</strain>
    </source>
</reference>
<dbReference type="Gene3D" id="3.60.110.10">
    <property type="entry name" value="Carbon-nitrogen hydrolase"/>
    <property type="match status" value="1"/>
</dbReference>
<keyword evidence="4" id="KW-1185">Reference proteome</keyword>
<dbReference type="InterPro" id="IPR003010">
    <property type="entry name" value="C-N_Hydrolase"/>
</dbReference>
<name>A0ABU5XWW8_9MYCO</name>
<evidence type="ECO:0000313" key="3">
    <source>
        <dbReference type="EMBL" id="MEB3032460.1"/>
    </source>
</evidence>
<comment type="similarity">
    <text evidence="1">Belongs to the carbon-nitrogen hydrolase superfamily. NIT1/NIT2 family.</text>
</comment>
<dbReference type="EMBL" id="JAYJJU010000011">
    <property type="protein sequence ID" value="MEB3032460.1"/>
    <property type="molecule type" value="Genomic_DNA"/>
</dbReference>
<dbReference type="PANTHER" id="PTHR23088">
    <property type="entry name" value="NITRILASE-RELATED"/>
    <property type="match status" value="1"/>
</dbReference>
<dbReference type="RefSeq" id="WP_224975095.1">
    <property type="nucleotide sequence ID" value="NZ_JAYJJU010000011.1"/>
</dbReference>
<gene>
    <name evidence="3" type="ORF">KV113_12935</name>
</gene>
<dbReference type="CDD" id="cd07581">
    <property type="entry name" value="nitrilase_3"/>
    <property type="match status" value="1"/>
</dbReference>
<dbReference type="PROSITE" id="PS01227">
    <property type="entry name" value="UPF0012"/>
    <property type="match status" value="1"/>
</dbReference>
<dbReference type="InterPro" id="IPR036526">
    <property type="entry name" value="C-N_Hydrolase_sf"/>
</dbReference>
<comment type="caution">
    <text evidence="3">The sequence shown here is derived from an EMBL/GenBank/DDBJ whole genome shotgun (WGS) entry which is preliminary data.</text>
</comment>
<evidence type="ECO:0000259" key="2">
    <source>
        <dbReference type="PROSITE" id="PS50263"/>
    </source>
</evidence>
<dbReference type="Pfam" id="PF00795">
    <property type="entry name" value="CN_hydrolase"/>
    <property type="match status" value="1"/>
</dbReference>